<name>A0A1V9ZH04_9STRA</name>
<gene>
    <name evidence="1" type="ORF">THRCLA_21963</name>
</gene>
<dbReference type="EMBL" id="JNBS01001923">
    <property type="protein sequence ID" value="OQR97273.1"/>
    <property type="molecule type" value="Genomic_DNA"/>
</dbReference>
<sequence length="109" mass="12563">MRASIVHQAQQHEAISILKFAQNQIDQCRFTRPIYTKDPNAACHINAKGFHTRLYKRSFLGIASESINKLLHMMPCVVDEDALLELIQKKQNYHDDMSIAACTCKLYRL</sequence>
<dbReference type="Proteomes" id="UP000243217">
    <property type="component" value="Unassembled WGS sequence"/>
</dbReference>
<evidence type="ECO:0000313" key="2">
    <source>
        <dbReference type="Proteomes" id="UP000243217"/>
    </source>
</evidence>
<organism evidence="1 2">
    <name type="scientific">Thraustotheca clavata</name>
    <dbReference type="NCBI Taxonomy" id="74557"/>
    <lineage>
        <taxon>Eukaryota</taxon>
        <taxon>Sar</taxon>
        <taxon>Stramenopiles</taxon>
        <taxon>Oomycota</taxon>
        <taxon>Saprolegniomycetes</taxon>
        <taxon>Saprolegniales</taxon>
        <taxon>Achlyaceae</taxon>
        <taxon>Thraustotheca</taxon>
    </lineage>
</organism>
<keyword evidence="2" id="KW-1185">Reference proteome</keyword>
<accession>A0A1V9ZH04</accession>
<reference evidence="1 2" key="1">
    <citation type="journal article" date="2014" name="Genome Biol. Evol.">
        <title>The secreted proteins of Achlya hypogyna and Thraustotheca clavata identify the ancestral oomycete secretome and reveal gene acquisitions by horizontal gene transfer.</title>
        <authorList>
            <person name="Misner I."/>
            <person name="Blouin N."/>
            <person name="Leonard G."/>
            <person name="Richards T.A."/>
            <person name="Lane C.E."/>
        </authorList>
    </citation>
    <scope>NUCLEOTIDE SEQUENCE [LARGE SCALE GENOMIC DNA]</scope>
    <source>
        <strain evidence="1 2">ATCC 34112</strain>
    </source>
</reference>
<evidence type="ECO:0000313" key="1">
    <source>
        <dbReference type="EMBL" id="OQR97273.1"/>
    </source>
</evidence>
<proteinExistence type="predicted"/>
<comment type="caution">
    <text evidence="1">The sequence shown here is derived from an EMBL/GenBank/DDBJ whole genome shotgun (WGS) entry which is preliminary data.</text>
</comment>
<protein>
    <submittedName>
        <fullName evidence="1">Uncharacterized protein</fullName>
    </submittedName>
</protein>
<dbReference type="AlphaFoldDB" id="A0A1V9ZH04"/>